<dbReference type="Gene3D" id="1.10.8.10">
    <property type="entry name" value="DNA helicase RuvA subunit, C-terminal domain"/>
    <property type="match status" value="1"/>
</dbReference>
<dbReference type="Pfam" id="PF13649">
    <property type="entry name" value="Methyltransf_25"/>
    <property type="match status" value="1"/>
</dbReference>
<name>A0A2N5HQX3_9BACI</name>
<dbReference type="PANTHER" id="PTHR18895:SF74">
    <property type="entry name" value="MTRF1L RELEASE FACTOR GLUTAMINE METHYLTRANSFERASE"/>
    <property type="match status" value="1"/>
</dbReference>
<dbReference type="Pfam" id="PF17827">
    <property type="entry name" value="PrmC_N"/>
    <property type="match status" value="1"/>
</dbReference>
<dbReference type="PROSITE" id="PS00092">
    <property type="entry name" value="N6_MTASE"/>
    <property type="match status" value="1"/>
</dbReference>
<evidence type="ECO:0000313" key="8">
    <source>
        <dbReference type="Proteomes" id="UP000234950"/>
    </source>
</evidence>
<dbReference type="GO" id="GO:0032259">
    <property type="term" value="P:methylation"/>
    <property type="evidence" value="ECO:0007669"/>
    <property type="project" value="UniProtKB-KW"/>
</dbReference>
<evidence type="ECO:0000256" key="1">
    <source>
        <dbReference type="ARBA" id="ARBA00022603"/>
    </source>
</evidence>
<keyword evidence="2 4" id="KW-0808">Transferase</keyword>
<organism evidence="7 8">
    <name type="scientific">Neobacillus cucumis</name>
    <dbReference type="NCBI Taxonomy" id="1740721"/>
    <lineage>
        <taxon>Bacteria</taxon>
        <taxon>Bacillati</taxon>
        <taxon>Bacillota</taxon>
        <taxon>Bacilli</taxon>
        <taxon>Bacillales</taxon>
        <taxon>Bacillaceae</taxon>
        <taxon>Neobacillus</taxon>
    </lineage>
</organism>
<comment type="catalytic activity">
    <reaction evidence="4">
        <text>L-glutaminyl-[peptide chain release factor] + S-adenosyl-L-methionine = N(5)-methyl-L-glutaminyl-[peptide chain release factor] + S-adenosyl-L-homocysteine + H(+)</text>
        <dbReference type="Rhea" id="RHEA:42896"/>
        <dbReference type="Rhea" id="RHEA-COMP:10271"/>
        <dbReference type="Rhea" id="RHEA-COMP:10272"/>
        <dbReference type="ChEBI" id="CHEBI:15378"/>
        <dbReference type="ChEBI" id="CHEBI:30011"/>
        <dbReference type="ChEBI" id="CHEBI:57856"/>
        <dbReference type="ChEBI" id="CHEBI:59789"/>
        <dbReference type="ChEBI" id="CHEBI:61891"/>
        <dbReference type="EC" id="2.1.1.297"/>
    </reaction>
</comment>
<feature type="domain" description="Methyltransferase" evidence="5">
    <location>
        <begin position="171"/>
        <end position="240"/>
    </location>
</feature>
<dbReference type="InterPro" id="IPR029063">
    <property type="entry name" value="SAM-dependent_MTases_sf"/>
</dbReference>
<proteinExistence type="inferred from homology"/>
<evidence type="ECO:0000256" key="2">
    <source>
        <dbReference type="ARBA" id="ARBA00022679"/>
    </source>
</evidence>
<keyword evidence="3 4" id="KW-0949">S-adenosyl-L-methionine</keyword>
<dbReference type="InterPro" id="IPR050320">
    <property type="entry name" value="N5-glutamine_MTase"/>
</dbReference>
<dbReference type="Proteomes" id="UP000234950">
    <property type="component" value="Unassembled WGS sequence"/>
</dbReference>
<dbReference type="InterPro" id="IPR040758">
    <property type="entry name" value="PrmC_N"/>
</dbReference>
<dbReference type="InterPro" id="IPR004556">
    <property type="entry name" value="HemK-like"/>
</dbReference>
<gene>
    <name evidence="4 7" type="primary">prmC</name>
    <name evidence="7" type="ORF">CVD27_04440</name>
</gene>
<dbReference type="OrthoDB" id="9800643at2"/>
<comment type="similarity">
    <text evidence="4">Belongs to the protein N5-glutamine methyltransferase family. PrmC subfamily.</text>
</comment>
<dbReference type="SUPFAM" id="SSF53335">
    <property type="entry name" value="S-adenosyl-L-methionine-dependent methyltransferases"/>
    <property type="match status" value="1"/>
</dbReference>
<accession>A0A2N5HQX3</accession>
<feature type="domain" description="Release factor glutamine methyltransferase N-terminal" evidence="6">
    <location>
        <begin position="7"/>
        <end position="76"/>
    </location>
</feature>
<dbReference type="NCBIfam" id="TIGR03534">
    <property type="entry name" value="RF_mod_PrmC"/>
    <property type="match status" value="1"/>
</dbReference>
<evidence type="ECO:0000259" key="5">
    <source>
        <dbReference type="Pfam" id="PF13649"/>
    </source>
</evidence>
<dbReference type="GO" id="GO:0102559">
    <property type="term" value="F:peptide chain release factor N(5)-glutamine methyltransferase activity"/>
    <property type="evidence" value="ECO:0007669"/>
    <property type="project" value="UniProtKB-EC"/>
</dbReference>
<keyword evidence="8" id="KW-1185">Reference proteome</keyword>
<feature type="binding site" evidence="4">
    <location>
        <begin position="125"/>
        <end position="129"/>
    </location>
    <ligand>
        <name>S-adenosyl-L-methionine</name>
        <dbReference type="ChEBI" id="CHEBI:59789"/>
    </ligand>
</feature>
<dbReference type="InterPro" id="IPR019874">
    <property type="entry name" value="RF_methyltr_PrmC"/>
</dbReference>
<comment type="caution">
    <text evidence="4">Lacks conserved residue(s) required for the propagation of feature annotation.</text>
</comment>
<feature type="binding site" evidence="4">
    <location>
        <position position="185"/>
    </location>
    <ligand>
        <name>S-adenosyl-L-methionine</name>
        <dbReference type="ChEBI" id="CHEBI:59789"/>
    </ligand>
</feature>
<dbReference type="AlphaFoldDB" id="A0A2N5HQX3"/>
<dbReference type="HAMAP" id="MF_02126">
    <property type="entry name" value="RF_methyltr_PrmC"/>
    <property type="match status" value="1"/>
</dbReference>
<feature type="binding site" evidence="4">
    <location>
        <begin position="229"/>
        <end position="232"/>
    </location>
    <ligand>
        <name>substrate</name>
    </ligand>
</feature>
<protein>
    <recommendedName>
        <fullName evidence="4">Release factor glutamine methyltransferase</fullName>
        <shortName evidence="4">RF MTase</shortName>
        <ecNumber evidence="4">2.1.1.297</ecNumber>
    </recommendedName>
    <alternativeName>
        <fullName evidence="4">N5-glutamine methyltransferase PrmC</fullName>
    </alternativeName>
    <alternativeName>
        <fullName evidence="4">Protein-(glutamine-N5) MTase PrmC</fullName>
    </alternativeName>
    <alternativeName>
        <fullName evidence="4">Protein-glutamine N-methyltransferase PrmC</fullName>
    </alternativeName>
</protein>
<dbReference type="NCBIfam" id="TIGR00536">
    <property type="entry name" value="hemK_fam"/>
    <property type="match status" value="1"/>
</dbReference>
<evidence type="ECO:0000256" key="4">
    <source>
        <dbReference type="HAMAP-Rule" id="MF_02126"/>
    </source>
</evidence>
<keyword evidence="1 4" id="KW-0489">Methyltransferase</keyword>
<dbReference type="GO" id="GO:0003676">
    <property type="term" value="F:nucleic acid binding"/>
    <property type="evidence" value="ECO:0007669"/>
    <property type="project" value="InterPro"/>
</dbReference>
<dbReference type="InterPro" id="IPR041698">
    <property type="entry name" value="Methyltransf_25"/>
</dbReference>
<evidence type="ECO:0000259" key="6">
    <source>
        <dbReference type="Pfam" id="PF17827"/>
    </source>
</evidence>
<sequence length="326" mass="36172">MSKKVFEALKWASSFLVEAGREENSGELLLRHFTGMSRAQLFANMRENVDPGVWEAFEKAVREHVEEGVPVQYIIGSEEFYGRTFIVNEEVLIPRPETEELVYGTLQRMEKLFQGSREIRLADIGTGSGAIAITLEREYKLKTVQKVTGTNNNIGAVQKVTATNINTGAAQRVAAAPVLFVTATDIAEGSLAVARENAARLGADVRFIQGDLLKPFIKNGEKLDVVVSNPPYIPVADMETMSEVVTEHEPHRALFSGEDGLDFYRRFMAELPQVLAPTALVCFEIGMGQGEAVAELFRTTFPKVHVEIVNDINGRDRMVFAEMKEC</sequence>
<reference evidence="7 8" key="1">
    <citation type="submission" date="2017-11" db="EMBL/GenBank/DDBJ databases">
        <title>Comparitive Functional Genomics of Dry Heat Resistant strains isolated from the Viking Spacecraft.</title>
        <authorList>
            <person name="Seuylemezian A."/>
            <person name="Cooper K."/>
            <person name="Vaishampayan P."/>
        </authorList>
    </citation>
    <scope>NUCLEOTIDE SEQUENCE [LARGE SCALE GENOMIC DNA]</scope>
    <source>
        <strain evidence="7 8">V32-6</strain>
    </source>
</reference>
<dbReference type="EMBL" id="PGVE01000024">
    <property type="protein sequence ID" value="PLS07931.1"/>
    <property type="molecule type" value="Genomic_DNA"/>
</dbReference>
<dbReference type="EC" id="2.1.1.297" evidence="4"/>
<dbReference type="PANTHER" id="PTHR18895">
    <property type="entry name" value="HEMK METHYLTRANSFERASE"/>
    <property type="match status" value="1"/>
</dbReference>
<evidence type="ECO:0000256" key="3">
    <source>
        <dbReference type="ARBA" id="ARBA00022691"/>
    </source>
</evidence>
<dbReference type="InterPro" id="IPR002052">
    <property type="entry name" value="DNA_methylase_N6_adenine_CS"/>
</dbReference>
<comment type="caution">
    <text evidence="7">The sequence shown here is derived from an EMBL/GenBank/DDBJ whole genome shotgun (WGS) entry which is preliminary data.</text>
</comment>
<dbReference type="Gene3D" id="3.40.50.150">
    <property type="entry name" value="Vaccinia Virus protein VP39"/>
    <property type="match status" value="1"/>
</dbReference>
<dbReference type="CDD" id="cd02440">
    <property type="entry name" value="AdoMet_MTases"/>
    <property type="match status" value="1"/>
</dbReference>
<evidence type="ECO:0000313" key="7">
    <source>
        <dbReference type="EMBL" id="PLS07931.1"/>
    </source>
</evidence>
<comment type="function">
    <text evidence="4">Methylates the class 1 translation termination release factors RF1/PrfA and RF2/PrfB on the glutamine residue of the universally conserved GGQ motif.</text>
</comment>
<feature type="binding site" evidence="4">
    <location>
        <position position="229"/>
    </location>
    <ligand>
        <name>S-adenosyl-L-methionine</name>
        <dbReference type="ChEBI" id="CHEBI:59789"/>
    </ligand>
</feature>